<keyword evidence="16" id="KW-1185">Reference proteome</keyword>
<dbReference type="InterPro" id="IPR036043">
    <property type="entry name" value="Phosphoglycerate_kinase_sf"/>
</dbReference>
<dbReference type="AlphaFoldDB" id="A0A9Q0CHI9"/>
<evidence type="ECO:0000256" key="7">
    <source>
        <dbReference type="ARBA" id="ARBA00022694"/>
    </source>
</evidence>
<dbReference type="InterPro" id="IPR029063">
    <property type="entry name" value="SAM-dependent_MTases_sf"/>
</dbReference>
<keyword evidence="5 12" id="KW-0808">Transferase</keyword>
<dbReference type="GO" id="GO:0006096">
    <property type="term" value="P:glycolytic process"/>
    <property type="evidence" value="ECO:0007669"/>
    <property type="project" value="InterPro"/>
</dbReference>
<dbReference type="SUPFAM" id="SSF53335">
    <property type="entry name" value="S-adenosyl-L-methionine-dependent methyltransferases"/>
    <property type="match status" value="1"/>
</dbReference>
<dbReference type="PANTHER" id="PTHR11406:SF32">
    <property type="entry name" value="PHOSPHOGLYCERATE KINASE"/>
    <property type="match status" value="1"/>
</dbReference>
<dbReference type="GO" id="GO:0006094">
    <property type="term" value="P:gluconeogenesis"/>
    <property type="evidence" value="ECO:0007669"/>
    <property type="project" value="TreeGrafter"/>
</dbReference>
<evidence type="ECO:0000256" key="11">
    <source>
        <dbReference type="ARBA" id="ARBA00022842"/>
    </source>
</evidence>
<keyword evidence="7" id="KW-0819">tRNA processing</keyword>
<evidence type="ECO:0000313" key="16">
    <source>
        <dbReference type="Proteomes" id="UP001151287"/>
    </source>
</evidence>
<keyword evidence="6" id="KW-0949">S-adenosyl-L-methionine</keyword>
<dbReference type="GO" id="GO:0005829">
    <property type="term" value="C:cytosol"/>
    <property type="evidence" value="ECO:0007669"/>
    <property type="project" value="TreeGrafter"/>
</dbReference>
<comment type="caution">
    <text evidence="15">The sequence shown here is derived from an EMBL/GenBank/DDBJ whole genome shotgun (WGS) entry which is preliminary data.</text>
</comment>
<dbReference type="Pfam" id="PF02390">
    <property type="entry name" value="Methyltransf_4"/>
    <property type="match status" value="1"/>
</dbReference>
<dbReference type="InterPro" id="IPR015824">
    <property type="entry name" value="Phosphoglycerate_kinase_N"/>
</dbReference>
<comment type="catalytic activity">
    <reaction evidence="12">
        <text>(2R)-3-phosphoglycerate + ATP = (2R)-3-phospho-glyceroyl phosphate + ADP</text>
        <dbReference type="Rhea" id="RHEA:14801"/>
        <dbReference type="ChEBI" id="CHEBI:30616"/>
        <dbReference type="ChEBI" id="CHEBI:57604"/>
        <dbReference type="ChEBI" id="CHEBI:58272"/>
        <dbReference type="ChEBI" id="CHEBI:456216"/>
        <dbReference type="EC" id="2.7.2.3"/>
    </reaction>
</comment>
<dbReference type="PRINTS" id="PR00477">
    <property type="entry name" value="PHGLYCKINASE"/>
</dbReference>
<dbReference type="InterPro" id="IPR003358">
    <property type="entry name" value="tRNA_(Gua-N-7)_MeTrfase_Trmb"/>
</dbReference>
<evidence type="ECO:0000256" key="6">
    <source>
        <dbReference type="ARBA" id="ARBA00022691"/>
    </source>
</evidence>
<evidence type="ECO:0000256" key="5">
    <source>
        <dbReference type="ARBA" id="ARBA00022679"/>
    </source>
</evidence>
<dbReference type="GO" id="GO:0043531">
    <property type="term" value="F:ADP binding"/>
    <property type="evidence" value="ECO:0007669"/>
    <property type="project" value="TreeGrafter"/>
</dbReference>
<feature type="chain" id="PRO_5040322885" description="Phosphoglycerate kinase" evidence="14">
    <location>
        <begin position="28"/>
        <end position="700"/>
    </location>
</feature>
<keyword evidence="11" id="KW-0460">Magnesium</keyword>
<dbReference type="GO" id="GO:0008176">
    <property type="term" value="F:tRNA (guanine(46)-N7)-methyltransferase activity"/>
    <property type="evidence" value="ECO:0007669"/>
    <property type="project" value="UniProtKB-EC"/>
</dbReference>
<keyword evidence="10" id="KW-0067">ATP-binding</keyword>
<evidence type="ECO:0000256" key="2">
    <source>
        <dbReference type="ARBA" id="ARBA00001946"/>
    </source>
</evidence>
<dbReference type="GO" id="GO:0004618">
    <property type="term" value="F:phosphoglycerate kinase activity"/>
    <property type="evidence" value="ECO:0007669"/>
    <property type="project" value="UniProtKB-EC"/>
</dbReference>
<dbReference type="PANTHER" id="PTHR11406">
    <property type="entry name" value="PHOSPHOGLYCERATE KINASE"/>
    <property type="match status" value="1"/>
</dbReference>
<evidence type="ECO:0000256" key="9">
    <source>
        <dbReference type="ARBA" id="ARBA00022777"/>
    </source>
</evidence>
<dbReference type="Pfam" id="PF00162">
    <property type="entry name" value="PGK"/>
    <property type="match status" value="1"/>
</dbReference>
<organism evidence="15 16">
    <name type="scientific">Rhynchospora breviuscula</name>
    <dbReference type="NCBI Taxonomy" id="2022672"/>
    <lineage>
        <taxon>Eukaryota</taxon>
        <taxon>Viridiplantae</taxon>
        <taxon>Streptophyta</taxon>
        <taxon>Embryophyta</taxon>
        <taxon>Tracheophyta</taxon>
        <taxon>Spermatophyta</taxon>
        <taxon>Magnoliopsida</taxon>
        <taxon>Liliopsida</taxon>
        <taxon>Poales</taxon>
        <taxon>Cyperaceae</taxon>
        <taxon>Cyperoideae</taxon>
        <taxon>Rhynchosporeae</taxon>
        <taxon>Rhynchospora</taxon>
    </lineage>
</organism>
<dbReference type="Proteomes" id="UP001151287">
    <property type="component" value="Unassembled WGS sequence"/>
</dbReference>
<comment type="subunit">
    <text evidence="13">Monomer.</text>
</comment>
<dbReference type="Gene3D" id="3.40.50.150">
    <property type="entry name" value="Vaccinia Virus protein VP39"/>
    <property type="match status" value="1"/>
</dbReference>
<keyword evidence="4" id="KW-0489">Methyltransferase</keyword>
<evidence type="ECO:0000256" key="1">
    <source>
        <dbReference type="ARBA" id="ARBA00000142"/>
    </source>
</evidence>
<dbReference type="EC" id="2.7.2.3" evidence="12"/>
<evidence type="ECO:0000256" key="12">
    <source>
        <dbReference type="RuleBase" id="RU000532"/>
    </source>
</evidence>
<feature type="signal peptide" evidence="14">
    <location>
        <begin position="1"/>
        <end position="27"/>
    </location>
</feature>
<reference evidence="15" key="1">
    <citation type="journal article" date="2022" name="Cell">
        <title>Repeat-based holocentromeres influence genome architecture and karyotype evolution.</title>
        <authorList>
            <person name="Hofstatter P.G."/>
            <person name="Thangavel G."/>
            <person name="Lux T."/>
            <person name="Neumann P."/>
            <person name="Vondrak T."/>
            <person name="Novak P."/>
            <person name="Zhang M."/>
            <person name="Costa L."/>
            <person name="Castellani M."/>
            <person name="Scott A."/>
            <person name="Toegelov H."/>
            <person name="Fuchs J."/>
            <person name="Mata-Sucre Y."/>
            <person name="Dias Y."/>
            <person name="Vanzela A.L.L."/>
            <person name="Huettel B."/>
            <person name="Almeida C.C.S."/>
            <person name="Simkova H."/>
            <person name="Souza G."/>
            <person name="Pedrosa-Harand A."/>
            <person name="Macas J."/>
            <person name="Mayer K.F.X."/>
            <person name="Houben A."/>
            <person name="Marques A."/>
        </authorList>
    </citation>
    <scope>NUCLEOTIDE SEQUENCE</scope>
    <source>
        <strain evidence="15">RhyBre1mFocal</strain>
    </source>
</reference>
<dbReference type="EMBL" id="JAMQYH010000003">
    <property type="protein sequence ID" value="KAJ1693890.1"/>
    <property type="molecule type" value="Genomic_DNA"/>
</dbReference>
<dbReference type="InterPro" id="IPR001576">
    <property type="entry name" value="Phosphoglycerate_kinase"/>
</dbReference>
<evidence type="ECO:0000256" key="3">
    <source>
        <dbReference type="ARBA" id="ARBA00008982"/>
    </source>
</evidence>
<keyword evidence="14" id="KW-0732">Signal</keyword>
<name>A0A9Q0CHI9_9POAL</name>
<evidence type="ECO:0000256" key="8">
    <source>
        <dbReference type="ARBA" id="ARBA00022741"/>
    </source>
</evidence>
<evidence type="ECO:0000256" key="4">
    <source>
        <dbReference type="ARBA" id="ARBA00022603"/>
    </source>
</evidence>
<keyword evidence="9 12" id="KW-0418">Kinase</keyword>
<dbReference type="OrthoDB" id="47276at2759"/>
<dbReference type="GO" id="GO:0005524">
    <property type="term" value="F:ATP binding"/>
    <property type="evidence" value="ECO:0007669"/>
    <property type="project" value="UniProtKB-KW"/>
</dbReference>
<protein>
    <recommendedName>
        <fullName evidence="12">Phosphoglycerate kinase</fullName>
        <ecNumber evidence="12">2.7.2.3</ecNumber>
    </recommendedName>
</protein>
<comment type="cofactor">
    <cofactor evidence="2">
        <name>Mg(2+)</name>
        <dbReference type="ChEBI" id="CHEBI:18420"/>
    </cofactor>
</comment>
<evidence type="ECO:0000313" key="15">
    <source>
        <dbReference type="EMBL" id="KAJ1693890.1"/>
    </source>
</evidence>
<dbReference type="SUPFAM" id="SSF53748">
    <property type="entry name" value="Phosphoglycerate kinase"/>
    <property type="match status" value="1"/>
</dbReference>
<keyword evidence="8" id="KW-0547">Nucleotide-binding</keyword>
<dbReference type="FunFam" id="3.40.50.150:FF:000194">
    <property type="entry name" value="Phosphoglycerate kinase"/>
    <property type="match status" value="1"/>
</dbReference>
<comment type="catalytic activity">
    <reaction evidence="1">
        <text>guanosine(46) in tRNA + S-adenosyl-L-methionine = N(7)-methylguanosine(46) in tRNA + S-adenosyl-L-homocysteine</text>
        <dbReference type="Rhea" id="RHEA:42708"/>
        <dbReference type="Rhea" id="RHEA-COMP:10188"/>
        <dbReference type="Rhea" id="RHEA-COMP:10189"/>
        <dbReference type="ChEBI" id="CHEBI:57856"/>
        <dbReference type="ChEBI" id="CHEBI:59789"/>
        <dbReference type="ChEBI" id="CHEBI:74269"/>
        <dbReference type="ChEBI" id="CHEBI:74480"/>
        <dbReference type="EC" id="2.1.1.33"/>
    </reaction>
</comment>
<evidence type="ECO:0000256" key="13">
    <source>
        <dbReference type="RuleBase" id="RU000696"/>
    </source>
</evidence>
<evidence type="ECO:0000256" key="10">
    <source>
        <dbReference type="ARBA" id="ARBA00022840"/>
    </source>
</evidence>
<accession>A0A9Q0CHI9</accession>
<comment type="similarity">
    <text evidence="3 12">Belongs to the phosphoglycerate kinase family.</text>
</comment>
<proteinExistence type="inferred from homology"/>
<dbReference type="PROSITE" id="PS51625">
    <property type="entry name" value="SAM_MT_TRMB"/>
    <property type="match status" value="1"/>
</dbReference>
<gene>
    <name evidence="15" type="ORF">LUZ63_010588</name>
</gene>
<dbReference type="Gene3D" id="3.40.50.1260">
    <property type="entry name" value="Phosphoglycerate kinase, N-terminal domain"/>
    <property type="match status" value="2"/>
</dbReference>
<evidence type="ECO:0000256" key="14">
    <source>
        <dbReference type="SAM" id="SignalP"/>
    </source>
</evidence>
<sequence length="700" mass="77886">MISSASRLSLIVAVGALPLQLLRLTLTLTKSHCPKANMHTTTLRDPYISHSVSVRPDSLKFSSCLFSKSFHKNRNSLPIGYFHYSLKHISLLMQPPRYTSTCYFQKENSLKETSLPVQTLSGFPIEKLNGEVALVRIDTNLVLNTSNSYDKSSLERAISTIKYLYSAKARVLIATSWAESEYPRTICQKSLSDYLSSLLQLRVTPLQLGTKQEAEERSIFLLENLANFSGELANCPRFSEKLAHCVTIFVDDAFSLSHRMLASTVGVAGFCGVSLAGFNFEKELSDLLRLVDTTTPPYFAIIGGDNFSKKAPALQLIASKCDGLFFVGKLAFQIMKGLNLSVPHHFLEKNATNEVKKLIRIAQDREVPIFYPTDFVCAKNTDHELSEVFGFDEILAGWTPVDIGPKSLEKISSVISSCKKILWIGSPSLRLLKEDTSGASHLAAILHKSSNNACEIFAAGNIPCNAMGQISRSSSQIKLLKNTTVLWEFLKGRTLPGIAALDKAYPYAIRWDSVFSDPSLPLVVDIGSGNGLFLFQMAKKVKDSNFLGLEMNKKLVSRCRNGVLLSKLKNLHFISTNATSSFGPIVSSYPGKLVLVTIQCPNPDFNRGIYRWKMVQRTLVEAIIDLLAVKGKVFLQSDVEAVTIEMREQFITYGRGKVVIDVEDGEEWMEENPFGVRTDWELHTIAQGKPMYRTMLRKIG</sequence>